<gene>
    <name evidence="1" type="ORF">AVDCRST_MAG02-2121</name>
</gene>
<dbReference type="AlphaFoldDB" id="A0A6J4QZV3"/>
<name>A0A6J4QZV3_9ACTN</name>
<dbReference type="InterPro" id="IPR006059">
    <property type="entry name" value="SBP"/>
</dbReference>
<dbReference type="Gene3D" id="3.40.190.10">
    <property type="entry name" value="Periplasmic binding protein-like II"/>
    <property type="match status" value="2"/>
</dbReference>
<dbReference type="SUPFAM" id="SSF53850">
    <property type="entry name" value="Periplasmic binding protein-like II"/>
    <property type="match status" value="1"/>
</dbReference>
<dbReference type="PANTHER" id="PTHR43649">
    <property type="entry name" value="ARABINOSE-BINDING PROTEIN-RELATED"/>
    <property type="match status" value="1"/>
</dbReference>
<dbReference type="EMBL" id="CADCVH010000069">
    <property type="protein sequence ID" value="CAA9460016.1"/>
    <property type="molecule type" value="Genomic_DNA"/>
</dbReference>
<proteinExistence type="predicted"/>
<evidence type="ECO:0000313" key="1">
    <source>
        <dbReference type="EMBL" id="CAA9460016.1"/>
    </source>
</evidence>
<dbReference type="CDD" id="cd13585">
    <property type="entry name" value="PBP2_TMBP_like"/>
    <property type="match status" value="1"/>
</dbReference>
<dbReference type="PANTHER" id="PTHR43649:SF12">
    <property type="entry name" value="DIACETYLCHITOBIOSE BINDING PROTEIN DASA"/>
    <property type="match status" value="1"/>
</dbReference>
<dbReference type="InterPro" id="IPR050490">
    <property type="entry name" value="Bact_solute-bd_prot1"/>
</dbReference>
<organism evidence="1">
    <name type="scientific">uncultured Rubrobacteraceae bacterium</name>
    <dbReference type="NCBI Taxonomy" id="349277"/>
    <lineage>
        <taxon>Bacteria</taxon>
        <taxon>Bacillati</taxon>
        <taxon>Actinomycetota</taxon>
        <taxon>Rubrobacteria</taxon>
        <taxon>Rubrobacterales</taxon>
        <taxon>Rubrobacteraceae</taxon>
        <taxon>environmental samples</taxon>
    </lineage>
</organism>
<protein>
    <submittedName>
        <fullName evidence="1">Various polyols ABC transporter, substrate-binding protein</fullName>
    </submittedName>
</protein>
<reference evidence="1" key="1">
    <citation type="submission" date="2020-02" db="EMBL/GenBank/DDBJ databases">
        <authorList>
            <person name="Meier V. D."/>
        </authorList>
    </citation>
    <scope>NUCLEOTIDE SEQUENCE</scope>
    <source>
        <strain evidence="1">AVDCRST_MAG02</strain>
    </source>
</reference>
<sequence>MRGGLAMGYSNLLSRKDFLRMGGAGVAGAALLGTAACGGSGPASGGKFAGTTLTVATVSNSQMEDMESLVGDFTGKTGIEVRFLFLPENDLRQRVTQDVAMNAGNFDIVTIGSYDTPFWGRYQWTVPLDPFFEKMGRAEREEYDLEDLLAPIRTVLSNNGQLFALPFYAESSMLFYRKDLFEKANLQMPDRPTWEEISGFAGKVHDPDAGVNGMVLRGLPGWGANMAPFGTFINTFGGRWFNEDWEPQLETPEVKEAVRVYSELVTKYGQPGATSDNFPECQNLFASGDGAMWYDATSTAGYLSDPETSEIAKDVAFAYGPTGTTERGAHWLWSWALGIESASRNQEAAFEFLKWATSKEYINLVGEEFGWVRVPPGTRRSTYEDTKYRDNPWSDIEIESIETARPEQPTVDPVPYTGIQYVGIPEFQQLGDEVGRSLASVLAGDMSVDEMTQQAQQQALDVARQGQYLKG</sequence>
<accession>A0A6J4QZV3</accession>
<dbReference type="Pfam" id="PF01547">
    <property type="entry name" value="SBP_bac_1"/>
    <property type="match status" value="1"/>
</dbReference>